<comment type="caution">
    <text evidence="4">Lacks conserved residue(s) required for the propagation of feature annotation.</text>
</comment>
<keyword evidence="3 4" id="KW-1015">Disulfide bond</keyword>
<feature type="disulfide bond" evidence="4">
    <location>
        <begin position="515"/>
        <end position="530"/>
    </location>
</feature>
<dbReference type="GO" id="GO:0005886">
    <property type="term" value="C:plasma membrane"/>
    <property type="evidence" value="ECO:0007669"/>
    <property type="project" value="TreeGrafter"/>
</dbReference>
<dbReference type="PROSITE" id="PS01209">
    <property type="entry name" value="LDLRA_1"/>
    <property type="match status" value="2"/>
</dbReference>
<dbReference type="AlphaFoldDB" id="A0A8S3WS27"/>
<evidence type="ECO:0000256" key="3">
    <source>
        <dbReference type="ARBA" id="ARBA00023157"/>
    </source>
</evidence>
<organism evidence="6 7">
    <name type="scientific">Parnassius apollo</name>
    <name type="common">Apollo butterfly</name>
    <name type="synonym">Papilio apollo</name>
    <dbReference type="NCBI Taxonomy" id="110799"/>
    <lineage>
        <taxon>Eukaryota</taxon>
        <taxon>Metazoa</taxon>
        <taxon>Ecdysozoa</taxon>
        <taxon>Arthropoda</taxon>
        <taxon>Hexapoda</taxon>
        <taxon>Insecta</taxon>
        <taxon>Pterygota</taxon>
        <taxon>Neoptera</taxon>
        <taxon>Endopterygota</taxon>
        <taxon>Lepidoptera</taxon>
        <taxon>Glossata</taxon>
        <taxon>Ditrysia</taxon>
        <taxon>Papilionoidea</taxon>
        <taxon>Papilionidae</taxon>
        <taxon>Parnassiinae</taxon>
        <taxon>Parnassini</taxon>
        <taxon>Parnassius</taxon>
        <taxon>Parnassius</taxon>
    </lineage>
</organism>
<feature type="disulfide bond" evidence="4">
    <location>
        <begin position="496"/>
        <end position="508"/>
    </location>
</feature>
<comment type="caution">
    <text evidence="6">The sequence shown here is derived from an EMBL/GenBank/DDBJ whole genome shotgun (WGS) entry which is preliminary data.</text>
</comment>
<dbReference type="Proteomes" id="UP000691718">
    <property type="component" value="Unassembled WGS sequence"/>
</dbReference>
<dbReference type="EMBL" id="CAJQZP010000693">
    <property type="protein sequence ID" value="CAG4978754.1"/>
    <property type="molecule type" value="Genomic_DNA"/>
</dbReference>
<dbReference type="InterPro" id="IPR002172">
    <property type="entry name" value="LDrepeatLR_classA_rpt"/>
</dbReference>
<feature type="disulfide bond" evidence="4">
    <location>
        <begin position="387"/>
        <end position="405"/>
    </location>
</feature>
<feature type="disulfide bond" evidence="4">
    <location>
        <begin position="380"/>
        <end position="392"/>
    </location>
</feature>
<feature type="disulfide bond" evidence="4">
    <location>
        <begin position="464"/>
        <end position="482"/>
    </location>
</feature>
<evidence type="ECO:0000256" key="1">
    <source>
        <dbReference type="ARBA" id="ARBA00022692"/>
    </source>
</evidence>
<dbReference type="GO" id="GO:0043235">
    <property type="term" value="C:receptor complex"/>
    <property type="evidence" value="ECO:0007669"/>
    <property type="project" value="TreeGrafter"/>
</dbReference>
<keyword evidence="2 5" id="KW-1133">Transmembrane helix</keyword>
<sequence>MTLSNNCENNLPTTSDLNENSNCNLELLYCTHLWSNSLLRKPIINAPLIDNRVTKYCSTCRGKIRNYEVKSLNETFFPNNYSTPREKIGSKKVESNFDELERISSCNDGSYIRNNLYDDENPNLNRSQCIPTISQEIDSSILHTFRCTSYDTRSSNLRQGRLRKSLKGIGCLIDFTLTESPIKKRTQIQICSISIMIVAIVIISLILVNFTSLKVTDATDIISTNLVPTYNINLKESTSATASIYSKFPLTTTDRVTEFITTIKPFPITTTKKLSHISNIIPKIRKNIKTYPKDRKKNPTNEKFSDVIYTENISQKFCSCQKNEVCMLEENSGTSVCRTAIDLNDPTGCGGLCALETEACHLVDKSRGVRVCRLLSLATCSAQEWRCRNGFCVSADARCDGSIQCYDRSDEMNCDCDMTKQFRCGQSISCFSNTKLCDGVIDCWDGFDELNCTSAECSEDQFKCTNGECIVSSRFCDGLADCGDGSDEPNGCEGACNAHEIRCLNKRCIPRFTRCDGHDDCGDNSDELQCS</sequence>
<evidence type="ECO:0000313" key="7">
    <source>
        <dbReference type="Proteomes" id="UP000691718"/>
    </source>
</evidence>
<evidence type="ECO:0000256" key="2">
    <source>
        <dbReference type="ARBA" id="ARBA00022989"/>
    </source>
</evidence>
<accession>A0A8S3WS27</accession>
<protein>
    <submittedName>
        <fullName evidence="6">(apollo) hypothetical protein</fullName>
    </submittedName>
</protein>
<keyword evidence="5" id="KW-0472">Membrane</keyword>
<feature type="disulfide bond" evidence="4">
    <location>
        <begin position="437"/>
        <end position="452"/>
    </location>
</feature>
<dbReference type="InterPro" id="IPR023415">
    <property type="entry name" value="LDLR_class-A_CS"/>
</dbReference>
<feature type="transmembrane region" description="Helical" evidence="5">
    <location>
        <begin position="190"/>
        <end position="210"/>
    </location>
</feature>
<evidence type="ECO:0000256" key="4">
    <source>
        <dbReference type="PROSITE-ProRule" id="PRU00124"/>
    </source>
</evidence>
<dbReference type="OrthoDB" id="9988974at2759"/>
<evidence type="ECO:0000256" key="5">
    <source>
        <dbReference type="SAM" id="Phobius"/>
    </source>
</evidence>
<dbReference type="PANTHER" id="PTHR22722">
    <property type="entry name" value="LOW-DENSITY LIPOPROTEIN RECEPTOR-RELATED PROTEIN 2-RELATED"/>
    <property type="match status" value="1"/>
</dbReference>
<dbReference type="PROSITE" id="PS50068">
    <property type="entry name" value="LDLRA_2"/>
    <property type="match status" value="4"/>
</dbReference>
<feature type="disulfide bond" evidence="4">
    <location>
        <begin position="503"/>
        <end position="521"/>
    </location>
</feature>
<reference evidence="6" key="1">
    <citation type="submission" date="2021-04" db="EMBL/GenBank/DDBJ databases">
        <authorList>
            <person name="Tunstrom K."/>
        </authorList>
    </citation>
    <scope>NUCLEOTIDE SEQUENCE</scope>
</reference>
<dbReference type="InterPro" id="IPR051221">
    <property type="entry name" value="LDLR-related"/>
</dbReference>
<keyword evidence="1 5" id="KW-0812">Transmembrane</keyword>
<evidence type="ECO:0000313" key="6">
    <source>
        <dbReference type="EMBL" id="CAG4978754.1"/>
    </source>
</evidence>
<dbReference type="Pfam" id="PF00057">
    <property type="entry name" value="Ldl_recept_a"/>
    <property type="match status" value="3"/>
</dbReference>
<proteinExistence type="predicted"/>
<keyword evidence="7" id="KW-1185">Reference proteome</keyword>
<dbReference type="CDD" id="cd00112">
    <property type="entry name" value="LDLa"/>
    <property type="match status" value="4"/>
</dbReference>
<gene>
    <name evidence="6" type="ORF">PAPOLLO_LOCUS9753</name>
</gene>
<feature type="disulfide bond" evidence="4">
    <location>
        <begin position="457"/>
        <end position="469"/>
    </location>
</feature>
<name>A0A8S3WS27_PARAO</name>
<dbReference type="SMART" id="SM00192">
    <property type="entry name" value="LDLa"/>
    <property type="match status" value="4"/>
</dbReference>
<feature type="disulfide bond" evidence="4">
    <location>
        <begin position="399"/>
        <end position="414"/>
    </location>
</feature>